<dbReference type="VEuPathDB" id="TrichDB:TVAG_416240"/>
<evidence type="ECO:0000313" key="2">
    <source>
        <dbReference type="Proteomes" id="UP000001542"/>
    </source>
</evidence>
<dbReference type="RefSeq" id="XP_001305892.1">
    <property type="nucleotide sequence ID" value="XM_001305891.1"/>
</dbReference>
<proteinExistence type="predicted"/>
<keyword evidence="2" id="KW-1185">Reference proteome</keyword>
<organism evidence="1 2">
    <name type="scientific">Trichomonas vaginalis (strain ATCC PRA-98 / G3)</name>
    <dbReference type="NCBI Taxonomy" id="412133"/>
    <lineage>
        <taxon>Eukaryota</taxon>
        <taxon>Metamonada</taxon>
        <taxon>Parabasalia</taxon>
        <taxon>Trichomonadida</taxon>
        <taxon>Trichomonadidae</taxon>
        <taxon>Trichomonas</taxon>
    </lineage>
</organism>
<dbReference type="KEGG" id="tva:4750677"/>
<dbReference type="AlphaFoldDB" id="A2FQ55"/>
<dbReference type="EMBL" id="DS113938">
    <property type="protein sequence ID" value="EAX92962.1"/>
    <property type="molecule type" value="Genomic_DNA"/>
</dbReference>
<dbReference type="Proteomes" id="UP000001542">
    <property type="component" value="Unassembled WGS sequence"/>
</dbReference>
<dbReference type="InParanoid" id="A2FQ55"/>
<dbReference type="VEuPathDB" id="TrichDB:TVAGG3_0748410"/>
<evidence type="ECO:0000313" key="1">
    <source>
        <dbReference type="EMBL" id="EAX92962.1"/>
    </source>
</evidence>
<dbReference type="InterPro" id="IPR035892">
    <property type="entry name" value="C2_domain_sf"/>
</dbReference>
<dbReference type="SUPFAM" id="SSF49562">
    <property type="entry name" value="C2 domain (Calcium/lipid-binding domain, CaLB)"/>
    <property type="match status" value="1"/>
</dbReference>
<dbReference type="Gene3D" id="2.60.40.150">
    <property type="entry name" value="C2 domain"/>
    <property type="match status" value="1"/>
</dbReference>
<dbReference type="SMR" id="A2FQ55"/>
<sequence length="197" mass="22718">MPNENSYYRYDPLVHVSLSSSPMKELYGHHDFHFDLPNMDQSIIINFLNNNGNANCYPIGFLKLNTNSLRIGDVVDNWYPLTPANEQKYAGEVHLKLQVAPTGHPAFQPLNTREQPQNCGYYPQQQQVTLAQFTVESQNPKHSHIGEYLRSHPLTERMGRCAERRAERREMREEKKGMKLVEKGAKIMMKGVSRMAN</sequence>
<protein>
    <submittedName>
        <fullName evidence="1">Uncharacterized protein</fullName>
    </submittedName>
</protein>
<name>A2FQ55_TRIV3</name>
<reference evidence="1" key="2">
    <citation type="journal article" date="2007" name="Science">
        <title>Draft genome sequence of the sexually transmitted pathogen Trichomonas vaginalis.</title>
        <authorList>
            <person name="Carlton J.M."/>
            <person name="Hirt R.P."/>
            <person name="Silva J.C."/>
            <person name="Delcher A.L."/>
            <person name="Schatz M."/>
            <person name="Zhao Q."/>
            <person name="Wortman J.R."/>
            <person name="Bidwell S.L."/>
            <person name="Alsmark U.C.M."/>
            <person name="Besteiro S."/>
            <person name="Sicheritz-Ponten T."/>
            <person name="Noel C.J."/>
            <person name="Dacks J.B."/>
            <person name="Foster P.G."/>
            <person name="Simillion C."/>
            <person name="Van de Peer Y."/>
            <person name="Miranda-Saavedra D."/>
            <person name="Barton G.J."/>
            <person name="Westrop G.D."/>
            <person name="Mueller S."/>
            <person name="Dessi D."/>
            <person name="Fiori P.L."/>
            <person name="Ren Q."/>
            <person name="Paulsen I."/>
            <person name="Zhang H."/>
            <person name="Bastida-Corcuera F.D."/>
            <person name="Simoes-Barbosa A."/>
            <person name="Brown M.T."/>
            <person name="Hayes R.D."/>
            <person name="Mukherjee M."/>
            <person name="Okumura C.Y."/>
            <person name="Schneider R."/>
            <person name="Smith A.J."/>
            <person name="Vanacova S."/>
            <person name="Villalvazo M."/>
            <person name="Haas B.J."/>
            <person name="Pertea M."/>
            <person name="Feldblyum T.V."/>
            <person name="Utterback T.R."/>
            <person name="Shu C.L."/>
            <person name="Osoegawa K."/>
            <person name="de Jong P.J."/>
            <person name="Hrdy I."/>
            <person name="Horvathova L."/>
            <person name="Zubacova Z."/>
            <person name="Dolezal P."/>
            <person name="Malik S.B."/>
            <person name="Logsdon J.M. Jr."/>
            <person name="Henze K."/>
            <person name="Gupta A."/>
            <person name="Wang C.C."/>
            <person name="Dunne R.L."/>
            <person name="Upcroft J.A."/>
            <person name="Upcroft P."/>
            <person name="White O."/>
            <person name="Salzberg S.L."/>
            <person name="Tang P."/>
            <person name="Chiu C.-H."/>
            <person name="Lee Y.-S."/>
            <person name="Embley T.M."/>
            <person name="Coombs G.H."/>
            <person name="Mottram J.C."/>
            <person name="Tachezy J."/>
            <person name="Fraser-Liggett C.M."/>
            <person name="Johnson P.J."/>
        </authorList>
    </citation>
    <scope>NUCLEOTIDE SEQUENCE [LARGE SCALE GENOMIC DNA]</scope>
    <source>
        <strain evidence="1">G3</strain>
    </source>
</reference>
<reference evidence="1" key="1">
    <citation type="submission" date="2006-10" db="EMBL/GenBank/DDBJ databases">
        <authorList>
            <person name="Amadeo P."/>
            <person name="Zhao Q."/>
            <person name="Wortman J."/>
            <person name="Fraser-Liggett C."/>
            <person name="Carlton J."/>
        </authorList>
    </citation>
    <scope>NUCLEOTIDE SEQUENCE</scope>
    <source>
        <strain evidence="1">G3</strain>
    </source>
</reference>
<gene>
    <name evidence="1" type="ORF">TVAG_416240</name>
</gene>
<accession>A2FQ55</accession>